<protein>
    <submittedName>
        <fullName evidence="2">Uncharacterized protein</fullName>
    </submittedName>
</protein>
<evidence type="ECO:0000313" key="2">
    <source>
        <dbReference type="EMBL" id="KAF5862592.1"/>
    </source>
</evidence>
<name>A0A5N6FWK3_PETAA</name>
<accession>A0A8H6E7Q7</accession>
<comment type="caution">
    <text evidence="2">The sequence shown here is derived from an EMBL/GenBank/DDBJ whole genome shotgun (WGS) entry which is preliminary data.</text>
</comment>
<reference evidence="2 3" key="1">
    <citation type="submission" date="2019-04" db="EMBL/GenBank/DDBJ databases">
        <title>Aspergillus burnettii sp. nov., novel species from soil in southeast Queensland.</title>
        <authorList>
            <person name="Gilchrist C.L.M."/>
            <person name="Pitt J.I."/>
            <person name="Lange L."/>
            <person name="Lacey H.J."/>
            <person name="Vuong D."/>
            <person name="Midgley D.J."/>
            <person name="Greenfield P."/>
            <person name="Bradbury M."/>
            <person name="Lacey E."/>
            <person name="Busk P.K."/>
            <person name="Pilgaard B."/>
            <person name="Chooi Y.H."/>
            <person name="Piggott A.M."/>
        </authorList>
    </citation>
    <scope>NUCLEOTIDE SEQUENCE [LARGE SCALE GENOMIC DNA]</scope>
    <source>
        <strain evidence="2 3">FRR 5400</strain>
    </source>
</reference>
<proteinExistence type="predicted"/>
<dbReference type="OMA" id="NSWTTTR"/>
<keyword evidence="3" id="KW-1185">Reference proteome</keyword>
<sequence>MSEQSHQPDQSTNTSSQRRRSSLPENLQKLLDKEEQYWDSYGDFENSWTTTRRNNDPPMVVGDMAGKQAQEGQVGHEKLEKVKGD</sequence>
<organism evidence="2 3">
    <name type="scientific">Petromyces alliaceus</name>
    <name type="common">Aspergillus alliaceus</name>
    <dbReference type="NCBI Taxonomy" id="209559"/>
    <lineage>
        <taxon>Eukaryota</taxon>
        <taxon>Fungi</taxon>
        <taxon>Dikarya</taxon>
        <taxon>Ascomycota</taxon>
        <taxon>Pezizomycotina</taxon>
        <taxon>Eurotiomycetes</taxon>
        <taxon>Eurotiomycetidae</taxon>
        <taxon>Eurotiales</taxon>
        <taxon>Aspergillaceae</taxon>
        <taxon>Aspergillus</taxon>
        <taxon>Aspergillus subgen. Circumdati</taxon>
    </lineage>
</organism>
<dbReference type="AlphaFoldDB" id="A0A5N6FWK3"/>
<feature type="region of interest" description="Disordered" evidence="1">
    <location>
        <begin position="1"/>
        <end position="27"/>
    </location>
</feature>
<evidence type="ECO:0000256" key="1">
    <source>
        <dbReference type="SAM" id="MobiDB-lite"/>
    </source>
</evidence>
<dbReference type="Proteomes" id="UP000541154">
    <property type="component" value="Unassembled WGS sequence"/>
</dbReference>
<evidence type="ECO:0000313" key="3">
    <source>
        <dbReference type="Proteomes" id="UP000541154"/>
    </source>
</evidence>
<dbReference type="EMBL" id="SPNV01000070">
    <property type="protein sequence ID" value="KAF5862592.1"/>
    <property type="molecule type" value="Genomic_DNA"/>
</dbReference>
<gene>
    <name evidence="2" type="ORF">ETB97_011496</name>
</gene>
<accession>A0A5N6FWK3</accession>